<dbReference type="EMBL" id="BOPF01000015">
    <property type="protein sequence ID" value="GIJ47624.1"/>
    <property type="molecule type" value="Genomic_DNA"/>
</dbReference>
<protein>
    <recommendedName>
        <fullName evidence="3">HEAT repeat domain-containing protein</fullName>
    </recommendedName>
</protein>
<organism evidence="1 2">
    <name type="scientific">Virgisporangium aliadipatigenens</name>
    <dbReference type="NCBI Taxonomy" id="741659"/>
    <lineage>
        <taxon>Bacteria</taxon>
        <taxon>Bacillati</taxon>
        <taxon>Actinomycetota</taxon>
        <taxon>Actinomycetes</taxon>
        <taxon>Micromonosporales</taxon>
        <taxon>Micromonosporaceae</taxon>
        <taxon>Virgisporangium</taxon>
    </lineage>
</organism>
<dbReference type="SUPFAM" id="SSF48371">
    <property type="entry name" value="ARM repeat"/>
    <property type="match status" value="1"/>
</dbReference>
<dbReference type="AlphaFoldDB" id="A0A8J3YLD9"/>
<dbReference type="Proteomes" id="UP000619260">
    <property type="component" value="Unassembled WGS sequence"/>
</dbReference>
<dbReference type="Pfam" id="PF13646">
    <property type="entry name" value="HEAT_2"/>
    <property type="match status" value="2"/>
</dbReference>
<evidence type="ECO:0000313" key="2">
    <source>
        <dbReference type="Proteomes" id="UP000619260"/>
    </source>
</evidence>
<dbReference type="SMART" id="SM00567">
    <property type="entry name" value="EZ_HEAT"/>
    <property type="match status" value="3"/>
</dbReference>
<dbReference type="InterPro" id="IPR011989">
    <property type="entry name" value="ARM-like"/>
</dbReference>
<evidence type="ECO:0000313" key="1">
    <source>
        <dbReference type="EMBL" id="GIJ47624.1"/>
    </source>
</evidence>
<sequence length="626" mass="65881">MLETLDDVDWAALEHAYGEATDVPELIRALAEGDTDDALDELYGNIWHQGTVYEATAHAVPFLVEVLDAPAADRAAVLILLSHLATGSSYLDVHGDLTGRVDRDRLADELAWVRAAREAVLAGAPAYLRLLADDDADVRSTAAFVLATCGVSDALPALRERLTRDGSGTVRAGLVLALHALGDGSGAAAARLTDPDPLVRVAAAVTVILGRRGAGTAKGAADVAGRPEADEAAALDVLERDVPSTVDDVPALPWADGADAAAWTTGALGDRWADRIRLVDAWTRHPDAEVRRIAAYAIVRPPEAHRPAVDALVPVLQRLLADEDERTRGWAAQLLADLGAPAAPAADVLWDLVSRERPTEGAAAAQALRALCHLRDPRADAKVAELLSGSTVDWGVVGSVLPFLGPWAPRCLAPLTSLIGTAPTGNARIGVIDAVGRYGADAAHAVQAIREQLPVQPHIVTQVLGDLGPLAVDALPDLRDALRYDNDYVRLNAARAVYRVGDIVDEPLAVLRADIVEDRARSRALEVLAEFGRHGAPLSDLLPPLFDSSDEWVSSRAAIAYWRVSGDAATAVPALLPHVVALPRGVAVVRCLAEIGPPAAAALPALRAGAGDDPLWNDAIARITSR</sequence>
<dbReference type="InterPro" id="IPR004155">
    <property type="entry name" value="PBS_lyase_HEAT"/>
</dbReference>
<keyword evidence="2" id="KW-1185">Reference proteome</keyword>
<reference evidence="1" key="1">
    <citation type="submission" date="2021-01" db="EMBL/GenBank/DDBJ databases">
        <title>Whole genome shotgun sequence of Virgisporangium aliadipatigenens NBRC 105644.</title>
        <authorList>
            <person name="Komaki H."/>
            <person name="Tamura T."/>
        </authorList>
    </citation>
    <scope>NUCLEOTIDE SEQUENCE</scope>
    <source>
        <strain evidence="1">NBRC 105644</strain>
    </source>
</reference>
<proteinExistence type="predicted"/>
<gene>
    <name evidence="1" type="ORF">Val02_45100</name>
</gene>
<dbReference type="RefSeq" id="WP_203901116.1">
    <property type="nucleotide sequence ID" value="NZ_BOPF01000015.1"/>
</dbReference>
<name>A0A8J3YLD9_9ACTN</name>
<accession>A0A8J3YLD9</accession>
<evidence type="ECO:0008006" key="3">
    <source>
        <dbReference type="Google" id="ProtNLM"/>
    </source>
</evidence>
<dbReference type="InterPro" id="IPR016024">
    <property type="entry name" value="ARM-type_fold"/>
</dbReference>
<dbReference type="Gene3D" id="1.25.10.10">
    <property type="entry name" value="Leucine-rich Repeat Variant"/>
    <property type="match status" value="3"/>
</dbReference>
<comment type="caution">
    <text evidence="1">The sequence shown here is derived from an EMBL/GenBank/DDBJ whole genome shotgun (WGS) entry which is preliminary data.</text>
</comment>